<dbReference type="Pfam" id="PF00296">
    <property type="entry name" value="Bac_luciferase"/>
    <property type="match status" value="1"/>
</dbReference>
<proteinExistence type="predicted"/>
<evidence type="ECO:0000313" key="3">
    <source>
        <dbReference type="EMBL" id="SHM25969.1"/>
    </source>
</evidence>
<dbReference type="InterPro" id="IPR019949">
    <property type="entry name" value="CmoO-like"/>
</dbReference>
<evidence type="ECO:0000259" key="2">
    <source>
        <dbReference type="Pfam" id="PF00296"/>
    </source>
</evidence>
<dbReference type="PANTHER" id="PTHR30137">
    <property type="entry name" value="LUCIFERASE-LIKE MONOOXYGENASE"/>
    <property type="match status" value="1"/>
</dbReference>
<organism evidence="3 4">
    <name type="scientific">Cryptosporangium aurantiacum</name>
    <dbReference type="NCBI Taxonomy" id="134849"/>
    <lineage>
        <taxon>Bacteria</taxon>
        <taxon>Bacillati</taxon>
        <taxon>Actinomycetota</taxon>
        <taxon>Actinomycetes</taxon>
        <taxon>Cryptosporangiales</taxon>
        <taxon>Cryptosporangiaceae</taxon>
        <taxon>Cryptosporangium</taxon>
    </lineage>
</organism>
<dbReference type="GO" id="GO:0005829">
    <property type="term" value="C:cytosol"/>
    <property type="evidence" value="ECO:0007669"/>
    <property type="project" value="TreeGrafter"/>
</dbReference>
<evidence type="ECO:0000313" key="4">
    <source>
        <dbReference type="Proteomes" id="UP000184440"/>
    </source>
</evidence>
<dbReference type="NCBIfam" id="TIGR03558">
    <property type="entry name" value="oxido_grp_1"/>
    <property type="match status" value="1"/>
</dbReference>
<dbReference type="SUPFAM" id="SSF51679">
    <property type="entry name" value="Bacterial luciferase-like"/>
    <property type="match status" value="1"/>
</dbReference>
<accession>A0A1M7HBZ9</accession>
<dbReference type="InterPro" id="IPR050766">
    <property type="entry name" value="Bact_Lucif_Oxidored"/>
</dbReference>
<feature type="domain" description="Luciferase-like" evidence="2">
    <location>
        <begin position="25"/>
        <end position="312"/>
    </location>
</feature>
<keyword evidence="4" id="KW-1185">Reference proteome</keyword>
<dbReference type="PANTHER" id="PTHR30137:SF6">
    <property type="entry name" value="LUCIFERASE-LIKE MONOOXYGENASE"/>
    <property type="match status" value="1"/>
</dbReference>
<dbReference type="InterPro" id="IPR011251">
    <property type="entry name" value="Luciferase-like_dom"/>
</dbReference>
<dbReference type="InterPro" id="IPR036661">
    <property type="entry name" value="Luciferase-like_sf"/>
</dbReference>
<dbReference type="EMBL" id="FRCS01000001">
    <property type="protein sequence ID" value="SHM25969.1"/>
    <property type="molecule type" value="Genomic_DNA"/>
</dbReference>
<comment type="similarity">
    <text evidence="1">To bacterial alkanal monooxygenase alpha and beta chains.</text>
</comment>
<protein>
    <submittedName>
        <fullName evidence="3">Luciferase family oxidoreductase, group 1</fullName>
    </submittedName>
</protein>
<dbReference type="GO" id="GO:0016705">
    <property type="term" value="F:oxidoreductase activity, acting on paired donors, with incorporation or reduction of molecular oxygen"/>
    <property type="evidence" value="ECO:0007669"/>
    <property type="project" value="InterPro"/>
</dbReference>
<dbReference type="Proteomes" id="UP000184440">
    <property type="component" value="Unassembled WGS sequence"/>
</dbReference>
<sequence length="349" mass="37223">MGAVETSMADSELAVSVLDFVGIPYGGTATEAIDGSVELARTVERLGYRRIWFSEHHNSPTLACTAPELLIARVGAATSTLRVGAGGIMLPNHAPLKVAETFRTLEAMFPGRVDLGLGRAPGTDGLTALALRGSEQKVMGNEFPQLTGELLAFLTDTFPDDHPFRSVQATPAVPGMPELWILGSSDYGARFAAVNGLAASFAHQINPELAGPVLRAYRRDFRPSEFLDAPRSSVSTIAFASEDAAEVAEFEAYWTLNMAKLRSGRLGPISPEELKEFAASSGYPAAREQMAGRLNAGSPEVVATRLRALVEDTEADELIVATPTPSYAQRTRSYELLAAELGVRGPASE</sequence>
<dbReference type="Gene3D" id="3.20.20.30">
    <property type="entry name" value="Luciferase-like domain"/>
    <property type="match status" value="1"/>
</dbReference>
<name>A0A1M7HBZ9_9ACTN</name>
<dbReference type="STRING" id="134849.SAMN05443668_101137"/>
<dbReference type="CDD" id="cd00347">
    <property type="entry name" value="Flavin_utilizing_monoxygenases"/>
    <property type="match status" value="1"/>
</dbReference>
<dbReference type="AlphaFoldDB" id="A0A1M7HBZ9"/>
<reference evidence="3 4" key="1">
    <citation type="submission" date="2016-11" db="EMBL/GenBank/DDBJ databases">
        <authorList>
            <person name="Jaros S."/>
            <person name="Januszkiewicz K."/>
            <person name="Wedrychowicz H."/>
        </authorList>
    </citation>
    <scope>NUCLEOTIDE SEQUENCE [LARGE SCALE GENOMIC DNA]</scope>
    <source>
        <strain evidence="3 4">DSM 46144</strain>
    </source>
</reference>
<evidence type="ECO:0000256" key="1">
    <source>
        <dbReference type="ARBA" id="ARBA00007789"/>
    </source>
</evidence>
<gene>
    <name evidence="3" type="ORF">SAMN05443668_101137</name>
</gene>